<dbReference type="SUPFAM" id="SSF56801">
    <property type="entry name" value="Acetyl-CoA synthetase-like"/>
    <property type="match status" value="1"/>
</dbReference>
<keyword evidence="1" id="KW-0812">Transmembrane</keyword>
<dbReference type="InterPro" id="IPR050237">
    <property type="entry name" value="ATP-dep_AMP-bd_enzyme"/>
</dbReference>
<dbReference type="Gene3D" id="3.30.300.30">
    <property type="match status" value="1"/>
</dbReference>
<reference evidence="5" key="1">
    <citation type="journal article" date="2019" name="Int. J. Syst. Evol. Microbiol.">
        <title>The Global Catalogue of Microorganisms (GCM) 10K type strain sequencing project: providing services to taxonomists for standard genome sequencing and annotation.</title>
        <authorList>
            <consortium name="The Broad Institute Genomics Platform"/>
            <consortium name="The Broad Institute Genome Sequencing Center for Infectious Disease"/>
            <person name="Wu L."/>
            <person name="Ma J."/>
        </authorList>
    </citation>
    <scope>NUCLEOTIDE SEQUENCE [LARGE SCALE GENOMIC DNA]</scope>
    <source>
        <strain evidence="5">CGMCC 4.7152</strain>
    </source>
</reference>
<dbReference type="PANTHER" id="PTHR43767:SF12">
    <property type="entry name" value="AMP-DEPENDENT SYNTHETASE AND LIGASE"/>
    <property type="match status" value="1"/>
</dbReference>
<dbReference type="InterPro" id="IPR025110">
    <property type="entry name" value="AMP-bd_C"/>
</dbReference>
<dbReference type="PRINTS" id="PR00154">
    <property type="entry name" value="AMPBINDING"/>
</dbReference>
<comment type="caution">
    <text evidence="4">The sequence shown here is derived from an EMBL/GenBank/DDBJ whole genome shotgun (WGS) entry which is preliminary data.</text>
</comment>
<dbReference type="PANTHER" id="PTHR43767">
    <property type="entry name" value="LONG-CHAIN-FATTY-ACID--COA LIGASE"/>
    <property type="match status" value="1"/>
</dbReference>
<feature type="domain" description="AMP-binding enzyme C-terminal" evidence="3">
    <location>
        <begin position="413"/>
        <end position="491"/>
    </location>
</feature>
<keyword evidence="1" id="KW-1133">Transmembrane helix</keyword>
<dbReference type="Proteomes" id="UP001595912">
    <property type="component" value="Unassembled WGS sequence"/>
</dbReference>
<evidence type="ECO:0000259" key="3">
    <source>
        <dbReference type="Pfam" id="PF13193"/>
    </source>
</evidence>
<dbReference type="GO" id="GO:0016874">
    <property type="term" value="F:ligase activity"/>
    <property type="evidence" value="ECO:0007669"/>
    <property type="project" value="UniProtKB-KW"/>
</dbReference>
<dbReference type="InterPro" id="IPR020459">
    <property type="entry name" value="AMP-binding"/>
</dbReference>
<dbReference type="InterPro" id="IPR020845">
    <property type="entry name" value="AMP-binding_CS"/>
</dbReference>
<gene>
    <name evidence="4" type="ORF">ACFPIJ_26365</name>
</gene>
<dbReference type="Pfam" id="PF13193">
    <property type="entry name" value="AMP-binding_C"/>
    <property type="match status" value="1"/>
</dbReference>
<keyword evidence="1" id="KW-0472">Membrane</keyword>
<sequence>MSPVMSVAAILADSAARSPGHTALIADDEEISYADLWRRALRGAAMLRARGVCPGDAVTLMLENTPDLPVACFAVWAAGATVVPVGAAARPAEVEFVLTDSGSVLLICAASLVAEAGQVARAAGVPVLTGAELATATSPLTTYEPRRPDDIAMVLYTSGTTGRPKGAMLTHLNVTMNIMVTRESPFGVTADDVLLGGLPLHHSFGLICGLGTCLLAGASVVLMRRFDAARALDLIEKHGCTLFMGVPTMFTTMLAAIAPGDAGRYRLDRVFSGGAPLHVATLEAIRAAFGCEVYEGYGLTEASPCVAYNQKAWPTKPGTVGRPIRGVDVRVADADLADAIEFVPDGGLGEIVVRGHNIMAGYLNLPEATAETVVGGWLRTGDLGRFDEDGYLTIVDRKKDVILRGGHNVYPREIEEVLTRHSAVRQVAVVGLPDDRLGEEVCAAVVVRDGFAAGPELAAELVALARERLSAYKCPRRVEFLASFPLGGSGKVLKRELAVLLA</sequence>
<keyword evidence="5" id="KW-1185">Reference proteome</keyword>
<evidence type="ECO:0000259" key="2">
    <source>
        <dbReference type="Pfam" id="PF00501"/>
    </source>
</evidence>
<evidence type="ECO:0000256" key="1">
    <source>
        <dbReference type="SAM" id="Phobius"/>
    </source>
</evidence>
<dbReference type="CDD" id="cd05936">
    <property type="entry name" value="FC-FACS_FadD_like"/>
    <property type="match status" value="1"/>
</dbReference>
<evidence type="ECO:0000313" key="4">
    <source>
        <dbReference type="EMBL" id="MFC5001345.1"/>
    </source>
</evidence>
<dbReference type="Gene3D" id="3.40.50.12780">
    <property type="entry name" value="N-terminal domain of ligase-like"/>
    <property type="match status" value="1"/>
</dbReference>
<evidence type="ECO:0000313" key="5">
    <source>
        <dbReference type="Proteomes" id="UP001595912"/>
    </source>
</evidence>
<dbReference type="PROSITE" id="PS00455">
    <property type="entry name" value="AMP_BINDING"/>
    <property type="match status" value="1"/>
</dbReference>
<dbReference type="Pfam" id="PF00501">
    <property type="entry name" value="AMP-binding"/>
    <property type="match status" value="1"/>
</dbReference>
<feature type="transmembrane region" description="Helical" evidence="1">
    <location>
        <begin position="204"/>
        <end position="223"/>
    </location>
</feature>
<dbReference type="EMBL" id="JBHSIU010000034">
    <property type="protein sequence ID" value="MFC5001345.1"/>
    <property type="molecule type" value="Genomic_DNA"/>
</dbReference>
<organism evidence="4 5">
    <name type="scientific">Dactylosporangium cerinum</name>
    <dbReference type="NCBI Taxonomy" id="1434730"/>
    <lineage>
        <taxon>Bacteria</taxon>
        <taxon>Bacillati</taxon>
        <taxon>Actinomycetota</taxon>
        <taxon>Actinomycetes</taxon>
        <taxon>Micromonosporales</taxon>
        <taxon>Micromonosporaceae</taxon>
        <taxon>Dactylosporangium</taxon>
    </lineage>
</organism>
<dbReference type="InterPro" id="IPR045851">
    <property type="entry name" value="AMP-bd_C_sf"/>
</dbReference>
<protein>
    <submittedName>
        <fullName evidence="4">Long-chain fatty acid--CoA ligase</fullName>
    </submittedName>
</protein>
<dbReference type="InterPro" id="IPR042099">
    <property type="entry name" value="ANL_N_sf"/>
</dbReference>
<name>A0ABV9W1E1_9ACTN</name>
<dbReference type="RefSeq" id="WP_380118309.1">
    <property type="nucleotide sequence ID" value="NZ_JBHSIU010000034.1"/>
</dbReference>
<feature type="domain" description="AMP-dependent synthetase/ligase" evidence="2">
    <location>
        <begin position="12"/>
        <end position="363"/>
    </location>
</feature>
<proteinExistence type="predicted"/>
<accession>A0ABV9W1E1</accession>
<dbReference type="InterPro" id="IPR000873">
    <property type="entry name" value="AMP-dep_synth/lig_dom"/>
</dbReference>
<keyword evidence="4" id="KW-0436">Ligase</keyword>